<name>A0A4Q7V014_PSEST</name>
<protein>
    <submittedName>
        <fullName evidence="1">Uncharacterized protein</fullName>
    </submittedName>
</protein>
<keyword evidence="2" id="KW-1185">Reference proteome</keyword>
<gene>
    <name evidence="1" type="ORF">EV383_4703</name>
</gene>
<comment type="caution">
    <text evidence="1">The sequence shown here is derived from an EMBL/GenBank/DDBJ whole genome shotgun (WGS) entry which is preliminary data.</text>
</comment>
<evidence type="ECO:0000313" key="1">
    <source>
        <dbReference type="EMBL" id="RZT87777.1"/>
    </source>
</evidence>
<dbReference type="RefSeq" id="WP_130291876.1">
    <property type="nucleotide sequence ID" value="NZ_SHKL01000001.1"/>
</dbReference>
<proteinExistence type="predicted"/>
<dbReference type="AlphaFoldDB" id="A0A4Q7V014"/>
<dbReference type="Proteomes" id="UP000291591">
    <property type="component" value="Unassembled WGS sequence"/>
</dbReference>
<sequence>MRDETVADAVRARRRCEAGLLRAGGRELLCDALVEATWYADLFHPWDGCGAEPCARAAARLSILERRLERAARPAVPAE</sequence>
<evidence type="ECO:0000313" key="2">
    <source>
        <dbReference type="Proteomes" id="UP000291591"/>
    </source>
</evidence>
<organism evidence="1 2">
    <name type="scientific">Pseudonocardia sediminis</name>
    <dbReference type="NCBI Taxonomy" id="1397368"/>
    <lineage>
        <taxon>Bacteria</taxon>
        <taxon>Bacillati</taxon>
        <taxon>Actinomycetota</taxon>
        <taxon>Actinomycetes</taxon>
        <taxon>Pseudonocardiales</taxon>
        <taxon>Pseudonocardiaceae</taxon>
        <taxon>Pseudonocardia</taxon>
    </lineage>
</organism>
<reference evidence="1 2" key="1">
    <citation type="submission" date="2019-02" db="EMBL/GenBank/DDBJ databases">
        <title>Sequencing the genomes of 1000 actinobacteria strains.</title>
        <authorList>
            <person name="Klenk H.-P."/>
        </authorList>
    </citation>
    <scope>NUCLEOTIDE SEQUENCE [LARGE SCALE GENOMIC DNA]</scope>
    <source>
        <strain evidence="1 2">DSM 45779</strain>
    </source>
</reference>
<dbReference type="EMBL" id="SHKL01000001">
    <property type="protein sequence ID" value="RZT87777.1"/>
    <property type="molecule type" value="Genomic_DNA"/>
</dbReference>
<accession>A0A4Q7V014</accession>